<accession>H8XNH9</accession>
<dbReference type="RefSeq" id="WP_014387240.1">
    <property type="nucleotide sequence ID" value="NC_017025.1"/>
</dbReference>
<dbReference type="HOGENOM" id="CLU_1382330_0_0_10"/>
<dbReference type="KEGG" id="fin:KQS_00425"/>
<keyword evidence="3" id="KW-1185">Reference proteome</keyword>
<evidence type="ECO:0000313" key="3">
    <source>
        <dbReference type="Proteomes" id="UP000007599"/>
    </source>
</evidence>
<name>H8XNH9_FLAIG</name>
<evidence type="ECO:0000313" key="2">
    <source>
        <dbReference type="EMBL" id="CCG52096.1"/>
    </source>
</evidence>
<organism evidence="2 3">
    <name type="scientific">Flavobacterium indicum (strain DSM 17447 / CIP 109464 / GPTSA100-9)</name>
    <dbReference type="NCBI Taxonomy" id="1094466"/>
    <lineage>
        <taxon>Bacteria</taxon>
        <taxon>Pseudomonadati</taxon>
        <taxon>Bacteroidota</taxon>
        <taxon>Flavobacteriia</taxon>
        <taxon>Flavobacteriales</taxon>
        <taxon>Flavobacteriaceae</taxon>
        <taxon>Flavobacterium</taxon>
    </lineage>
</organism>
<keyword evidence="1" id="KW-0732">Signal</keyword>
<dbReference type="Proteomes" id="UP000007599">
    <property type="component" value="Chromosome I"/>
</dbReference>
<evidence type="ECO:0000256" key="1">
    <source>
        <dbReference type="SAM" id="SignalP"/>
    </source>
</evidence>
<dbReference type="PATRIC" id="fig|1094466.5.peg.85"/>
<dbReference type="AlphaFoldDB" id="H8XNH9"/>
<protein>
    <submittedName>
        <fullName evidence="2">Hypothetical lipoprotein</fullName>
    </submittedName>
</protein>
<gene>
    <name evidence="2" type="ordered locus">KQS_00425</name>
</gene>
<feature type="chain" id="PRO_5003617673" evidence="1">
    <location>
        <begin position="22"/>
        <end position="197"/>
    </location>
</feature>
<reference evidence="2 3" key="1">
    <citation type="journal article" date="2012" name="J. Bacteriol.">
        <title>Complete Genome Sequence of Flavobacterium indicum GPSTA100-9T, Isolated from Warm Spring Water.</title>
        <authorList>
            <person name="Barbier P."/>
            <person name="Houel A."/>
            <person name="Loux V."/>
            <person name="Poulain J."/>
            <person name="Bernardet J.F."/>
            <person name="Touchon M."/>
            <person name="Duchaud E."/>
        </authorList>
    </citation>
    <scope>NUCLEOTIDE SEQUENCE [LARGE SCALE GENOMIC DNA]</scope>
    <source>
        <strain evidence="3">DSM 17447 / CIP 109464 / GPTSA100-9</strain>
    </source>
</reference>
<feature type="signal peptide" evidence="1">
    <location>
        <begin position="1"/>
        <end position="21"/>
    </location>
</feature>
<reference evidence="3" key="2">
    <citation type="submission" date="2012-03" db="EMBL/GenBank/DDBJ databases">
        <title>Complete genome sequence of Flavobacterium indicum GPTSA100-9T, isolated from warm spring water.</title>
        <authorList>
            <person name="Barbier P."/>
            <person name="Houel A."/>
            <person name="Loux V."/>
            <person name="Poulain J."/>
            <person name="Bernardet J.-F."/>
            <person name="Touchon M."/>
            <person name="Duchaud E."/>
        </authorList>
    </citation>
    <scope>NUCLEOTIDE SEQUENCE [LARGE SCALE GENOMIC DNA]</scope>
    <source>
        <strain evidence="3">DSM 17447 / CIP 109464 / GPTSA100-9</strain>
    </source>
</reference>
<keyword evidence="2" id="KW-0449">Lipoprotein</keyword>
<sequence>MKLKFLLLVFFFFLFSCNQENKSYSNKNIDKINHILQKGNLYQKGQIRNFIVFVKTDNMIAKTDIEYLEFLYSKYYNTEFPIFKNYLEKALNNDLIFKSEFFKSFDGVLFVFNDSFFKNYSISNFNEFVDKYCYSNDEDICIKNELLKTNKQVLEFAYYLNLNGYYMEKFDLNDKKCVEKIEKAINFKVGNLNYFPN</sequence>
<proteinExistence type="predicted"/>
<dbReference type="STRING" id="1094466.KQS_00425"/>
<dbReference type="EMBL" id="HE774682">
    <property type="protein sequence ID" value="CCG52096.1"/>
    <property type="molecule type" value="Genomic_DNA"/>
</dbReference>
<dbReference type="PROSITE" id="PS51257">
    <property type="entry name" value="PROKAR_LIPOPROTEIN"/>
    <property type="match status" value="1"/>
</dbReference>